<keyword evidence="3" id="KW-1185">Reference proteome</keyword>
<evidence type="ECO:0000313" key="4">
    <source>
        <dbReference type="RefSeq" id="XP_028135406.1"/>
    </source>
</evidence>
<dbReference type="Gene3D" id="3.90.1200.10">
    <property type="match status" value="1"/>
</dbReference>
<gene>
    <name evidence="4" type="primary">LOC114330279</name>
</gene>
<dbReference type="EnsemblMetazoa" id="XM_028279605.2">
    <property type="protein sequence ID" value="XP_028135406.1"/>
    <property type="gene ID" value="LOC114330279"/>
</dbReference>
<dbReference type="InParanoid" id="A0A6P7FHP1"/>
<dbReference type="PANTHER" id="PTHR11012:SF48">
    <property type="entry name" value="CHK KINASE-LIKE DOMAIN-CONTAINING PROTEIN-RELATED"/>
    <property type="match status" value="1"/>
</dbReference>
<protein>
    <submittedName>
        <fullName evidence="4">Uncharacterized protein LOC114330279</fullName>
    </submittedName>
</protein>
<reference evidence="2" key="2">
    <citation type="submission" date="2025-05" db="UniProtKB">
        <authorList>
            <consortium name="EnsemblMetazoa"/>
        </authorList>
    </citation>
    <scope>IDENTIFICATION</scope>
</reference>
<organism evidence="4">
    <name type="scientific">Diabrotica virgifera virgifera</name>
    <name type="common">western corn rootworm</name>
    <dbReference type="NCBI Taxonomy" id="50390"/>
    <lineage>
        <taxon>Eukaryota</taxon>
        <taxon>Metazoa</taxon>
        <taxon>Ecdysozoa</taxon>
        <taxon>Arthropoda</taxon>
        <taxon>Hexapoda</taxon>
        <taxon>Insecta</taxon>
        <taxon>Pterygota</taxon>
        <taxon>Neoptera</taxon>
        <taxon>Endopterygota</taxon>
        <taxon>Coleoptera</taxon>
        <taxon>Polyphaga</taxon>
        <taxon>Cucujiformia</taxon>
        <taxon>Chrysomeloidea</taxon>
        <taxon>Chrysomelidae</taxon>
        <taxon>Galerucinae</taxon>
        <taxon>Diabroticina</taxon>
        <taxon>Diabroticites</taxon>
        <taxon>Diabrotica</taxon>
    </lineage>
</organism>
<proteinExistence type="predicted"/>
<dbReference type="KEGG" id="dvv:114330279"/>
<dbReference type="InterPro" id="IPR011009">
    <property type="entry name" value="Kinase-like_dom_sf"/>
</dbReference>
<dbReference type="AlphaFoldDB" id="A0A6P7FHP1"/>
<accession>A0A6P7FHP1</accession>
<dbReference type="SMART" id="SM00587">
    <property type="entry name" value="CHK"/>
    <property type="match status" value="1"/>
</dbReference>
<dbReference type="PANTHER" id="PTHR11012">
    <property type="entry name" value="PROTEIN KINASE-LIKE DOMAIN-CONTAINING"/>
    <property type="match status" value="1"/>
</dbReference>
<evidence type="ECO:0000313" key="3">
    <source>
        <dbReference type="Proteomes" id="UP001652700"/>
    </source>
</evidence>
<reference evidence="4" key="1">
    <citation type="submission" date="2025-04" db="UniProtKB">
        <authorList>
            <consortium name="RefSeq"/>
        </authorList>
    </citation>
    <scope>IDENTIFICATION</scope>
    <source>
        <tissue evidence="4">Whole insect</tissue>
    </source>
</reference>
<evidence type="ECO:0000313" key="2">
    <source>
        <dbReference type="EnsemblMetazoa" id="XP_028135406.1"/>
    </source>
</evidence>
<dbReference type="RefSeq" id="XP_028135406.1">
    <property type="nucleotide sequence ID" value="XM_028279605.1"/>
</dbReference>
<dbReference type="InterPro" id="IPR015897">
    <property type="entry name" value="CHK_kinase-like"/>
</dbReference>
<dbReference type="GeneID" id="114330279"/>
<dbReference type="SUPFAM" id="SSF56112">
    <property type="entry name" value="Protein kinase-like (PK-like)"/>
    <property type="match status" value="1"/>
</dbReference>
<dbReference type="Proteomes" id="UP001652700">
    <property type="component" value="Unplaced"/>
</dbReference>
<dbReference type="Pfam" id="PF02958">
    <property type="entry name" value="EcKL"/>
    <property type="match status" value="1"/>
</dbReference>
<evidence type="ECO:0000259" key="1">
    <source>
        <dbReference type="SMART" id="SM00587"/>
    </source>
</evidence>
<dbReference type="OrthoDB" id="190089at2759"/>
<dbReference type="InterPro" id="IPR004119">
    <property type="entry name" value="EcKL"/>
</dbReference>
<sequence>MNHEEESILNDNQLQYLIKKYVKELHEKKNKGFDENTEESSIDVKINNFSIRPKENKIVREQFYLTINYQIDAKEHEANFFVKIISKLNSLMYQIAEETSTFEKEKFFYDLYVPYLKEEGFDCNYTCKSYFCESDVVVLEDLGISGYKIFEKEPCFDLDHCRACLKTIARFHGDCILFELNKSKDLDWEYKLIEAFPEIFQDSVVIDLNRLIIKHCQNLVRGLKKLTSFIPENKISEKEFKGAFDKALSKLPSELNANLKNYRNVLSHNCLWPNKFLFKYDEDDNIISCKIVDFQTIGLQPPVYDVLIFLYINTRKSFRDEYLQDLLGYYYKCFSDYIKKGGYTASEIISEEEFYETYKKLRFLCKLHAMMDRSCMLIPDVIYSKYLKNDEDFTYFFFEGRPDSMVKIFQGNSYYREILTEDLIEMRSIIFDDER</sequence>
<feature type="domain" description="CHK kinase-like" evidence="1">
    <location>
        <begin position="137"/>
        <end position="340"/>
    </location>
</feature>
<name>A0A6P7FHP1_DIAVI</name>